<dbReference type="InterPro" id="IPR036866">
    <property type="entry name" value="RibonucZ/Hydroxyglut_hydro"/>
</dbReference>
<accession>A0ABN8QHV9</accession>
<keyword evidence="7" id="KW-0269">Exonuclease</keyword>
<dbReference type="Pfam" id="PF07522">
    <property type="entry name" value="DRMBL"/>
    <property type="match status" value="1"/>
</dbReference>
<evidence type="ECO:0000256" key="11">
    <source>
        <dbReference type="ARBA" id="ARBA00039759"/>
    </source>
</evidence>
<dbReference type="Gene3D" id="3.60.15.10">
    <property type="entry name" value="Ribonuclease Z/Hydroxyacylglutathione hydrolase-like"/>
    <property type="match status" value="1"/>
</dbReference>
<feature type="compositionally biased region" description="Basic and acidic residues" evidence="13">
    <location>
        <begin position="493"/>
        <end position="505"/>
    </location>
</feature>
<dbReference type="Pfam" id="PF23023">
    <property type="entry name" value="Anti-Pycsar_Apyc1"/>
    <property type="match status" value="1"/>
</dbReference>
<comment type="subcellular location">
    <subcellularLocation>
        <location evidence="1">Nucleus</location>
    </subcellularLocation>
</comment>
<feature type="domain" description="DNA repair metallo-beta-lactamase" evidence="14">
    <location>
        <begin position="243"/>
        <end position="347"/>
    </location>
</feature>
<evidence type="ECO:0000256" key="12">
    <source>
        <dbReference type="ARBA" id="ARBA00042677"/>
    </source>
</evidence>
<keyword evidence="9" id="KW-0234">DNA repair</keyword>
<keyword evidence="16" id="KW-1185">Reference proteome</keyword>
<dbReference type="PANTHER" id="PTHR23240">
    <property type="entry name" value="DNA CROSS-LINK REPAIR PROTEIN PSO2/SNM1-RELATED"/>
    <property type="match status" value="1"/>
</dbReference>
<keyword evidence="6" id="KW-0378">Hydrolase</keyword>
<dbReference type="EMBL" id="CALNXK010000130">
    <property type="protein sequence ID" value="CAH3164741.1"/>
    <property type="molecule type" value="Genomic_DNA"/>
</dbReference>
<evidence type="ECO:0000256" key="9">
    <source>
        <dbReference type="ARBA" id="ARBA00023204"/>
    </source>
</evidence>
<reference evidence="15 16" key="1">
    <citation type="submission" date="2022-05" db="EMBL/GenBank/DDBJ databases">
        <authorList>
            <consortium name="Genoscope - CEA"/>
            <person name="William W."/>
        </authorList>
    </citation>
    <scope>NUCLEOTIDE SEQUENCE [LARGE SCALE GENOMIC DNA]</scope>
</reference>
<evidence type="ECO:0000256" key="13">
    <source>
        <dbReference type="SAM" id="MobiDB-lite"/>
    </source>
</evidence>
<evidence type="ECO:0000256" key="10">
    <source>
        <dbReference type="ARBA" id="ARBA00023242"/>
    </source>
</evidence>
<dbReference type="Proteomes" id="UP001159405">
    <property type="component" value="Unassembled WGS sequence"/>
</dbReference>
<evidence type="ECO:0000256" key="4">
    <source>
        <dbReference type="ARBA" id="ARBA00022759"/>
    </source>
</evidence>
<feature type="region of interest" description="Disordered" evidence="13">
    <location>
        <begin position="492"/>
        <end position="551"/>
    </location>
</feature>
<evidence type="ECO:0000259" key="14">
    <source>
        <dbReference type="Pfam" id="PF07522"/>
    </source>
</evidence>
<sequence>MSSFTGKFREYPAISADNFEKENLDSVAFFLSHCHKDHMSGLDSSAFHDRLMTSKTVFVYCSETTQNLLMCNPAYSHLKDYIRSIPLEQQTIIPLFDEKTDEQNSICVTLLPAGHCVGSVMFLFEGQHGSVLYTGDFRLAKGDVKRISFFHVNGSIKDIKSIYIDTTFCLPKMKSLPSREQSRDAIIELIDRWFSRGPQHVVSLLCKGMYGYEYLLKEIAMKYKMKIHVSAERLAMYRYLPDMTPYFTTEGRSTRIHACSWKSKRHCESDLPCGVTTQPSLKMKVLRIKPTTMWIARDKGPMPADFRRYDEGKRLWRVVHSMHASMEEIQDLVGYLKPYHVYPNVPPAGLETLEDAFERLKGLTRLHQCDSCNRDESGEERFHEQAACHDAEEKKKREKTEGPIKLLHVTKQVPDERVLEQCKELGIDEDENIAPVRKRRKAKATNVILEEKASTQLRQTTESVCSRDCTELPGVCSSMPVRSTNNLAMMKGDQIDSSKLRDGVTEKSPIFRDTTPGYLESSNTCDSVPLPLLRDNSQERRDNDGDSQEQRTQLDEAALNKSKTVMTEDDQVNISQDITSEEWKFAAQSKAKAPDSESFRNEVERAMEGRNGGLSENNDDNSNDLNASQPRTELCRKSNPDSVDEIPKQTISVLPNSFIIDKNTAAKEFVPPGAGSEKPYIRGGIGFGFVLSHDVVTLFVEVLDLIPVFRIDDVYVGLLAKETGIIATHSTGFEPSVSSPNELCIPLPSALVRHGTLGECLEEIFNRSITKTEKV</sequence>
<evidence type="ECO:0000256" key="1">
    <source>
        <dbReference type="ARBA" id="ARBA00004123"/>
    </source>
</evidence>
<name>A0ABN8QHV9_9CNID</name>
<evidence type="ECO:0000313" key="15">
    <source>
        <dbReference type="EMBL" id="CAH3164741.1"/>
    </source>
</evidence>
<organism evidence="15 16">
    <name type="scientific">Porites lobata</name>
    <dbReference type="NCBI Taxonomy" id="104759"/>
    <lineage>
        <taxon>Eukaryota</taxon>
        <taxon>Metazoa</taxon>
        <taxon>Cnidaria</taxon>
        <taxon>Anthozoa</taxon>
        <taxon>Hexacorallia</taxon>
        <taxon>Scleractinia</taxon>
        <taxon>Fungiina</taxon>
        <taxon>Poritidae</taxon>
        <taxon>Porites</taxon>
    </lineage>
</organism>
<keyword evidence="4" id="KW-0255">Endonuclease</keyword>
<dbReference type="Gene3D" id="3.40.50.12650">
    <property type="match status" value="1"/>
</dbReference>
<comment type="caution">
    <text evidence="15">The sequence shown here is derived from an EMBL/GenBank/DDBJ whole genome shotgun (WGS) entry which is preliminary data.</text>
</comment>
<feature type="compositionally biased region" description="Basic and acidic residues" evidence="13">
    <location>
        <begin position="536"/>
        <end position="551"/>
    </location>
</feature>
<keyword evidence="10" id="KW-0539">Nucleus</keyword>
<keyword evidence="5" id="KW-0227">DNA damage</keyword>
<evidence type="ECO:0000256" key="7">
    <source>
        <dbReference type="ARBA" id="ARBA00022839"/>
    </source>
</evidence>
<feature type="region of interest" description="Disordered" evidence="13">
    <location>
        <begin position="610"/>
        <end position="642"/>
    </location>
</feature>
<protein>
    <recommendedName>
        <fullName evidence="11">Protein artemis</fullName>
    </recommendedName>
    <alternativeName>
        <fullName evidence="12">DNA cross-link repair 1C protein</fullName>
    </alternativeName>
</protein>
<gene>
    <name evidence="15" type="ORF">PLOB_00006836</name>
</gene>
<comment type="similarity">
    <text evidence="2">Belongs to the DNA repair metallo-beta-lactamase (DRMBL) family.</text>
</comment>
<evidence type="ECO:0000256" key="6">
    <source>
        <dbReference type="ARBA" id="ARBA00022801"/>
    </source>
</evidence>
<evidence type="ECO:0000256" key="8">
    <source>
        <dbReference type="ARBA" id="ARBA00023172"/>
    </source>
</evidence>
<keyword evidence="8" id="KW-0233">DNA recombination</keyword>
<keyword evidence="3" id="KW-0540">Nuclease</keyword>
<evidence type="ECO:0000256" key="2">
    <source>
        <dbReference type="ARBA" id="ARBA00010304"/>
    </source>
</evidence>
<evidence type="ECO:0000256" key="5">
    <source>
        <dbReference type="ARBA" id="ARBA00022763"/>
    </source>
</evidence>
<evidence type="ECO:0000256" key="3">
    <source>
        <dbReference type="ARBA" id="ARBA00022722"/>
    </source>
</evidence>
<proteinExistence type="inferred from homology"/>
<dbReference type="InterPro" id="IPR011084">
    <property type="entry name" value="DRMBL"/>
</dbReference>
<dbReference type="PANTHER" id="PTHR23240:SF8">
    <property type="entry name" value="PROTEIN ARTEMIS"/>
    <property type="match status" value="1"/>
</dbReference>
<evidence type="ECO:0000313" key="16">
    <source>
        <dbReference type="Proteomes" id="UP001159405"/>
    </source>
</evidence>
<dbReference type="SUPFAM" id="SSF56281">
    <property type="entry name" value="Metallo-hydrolase/oxidoreductase"/>
    <property type="match status" value="1"/>
</dbReference>